<comment type="caution">
    <text evidence="3">The sequence shown here is derived from an EMBL/GenBank/DDBJ whole genome shotgun (WGS) entry which is preliminary data.</text>
</comment>
<dbReference type="PANTHER" id="PTHR28583:SF1">
    <property type="entry name" value="ACID CERAMIDASE"/>
    <property type="match status" value="1"/>
</dbReference>
<proteinExistence type="predicted"/>
<dbReference type="AlphaFoldDB" id="A0A7J6PKD3"/>
<reference evidence="3 4" key="1">
    <citation type="submission" date="2020-04" db="EMBL/GenBank/DDBJ databases">
        <title>Perkinsus olseni comparative genomics.</title>
        <authorList>
            <person name="Bogema D.R."/>
        </authorList>
    </citation>
    <scope>NUCLEOTIDE SEQUENCE [LARGE SCALE GENOMIC DNA]</scope>
    <source>
        <strain evidence="3">00978-12</strain>
    </source>
</reference>
<sequence length="768" mass="85915">MFTPSSAIRSITTVTSMLLILLVSTYPKEALCAVPADSSTTLPPEAPTVTIDMSLDPEEHFKPAVRAVLDRHSYEESFGPLFRGFNGTLFDALELNDSDYQKLADAAGKYYPEQFKELTGISDEFAAYGHDVSVQYLSAWFYVAELEAVLFPVHPTAAGDDDAWCTAAMVADADGTVIHGRDLDHPQDYAPYAKAVTLNLNIINVPHEGVPDYKAAGLAWLAASTVTAEVPGHLSMQTNSRYYPSYKTWPTKKSMFDYIHEGRLPVAQTYREMIERRGVIDFDEAVDFTSNHLPLSCPAYFAMVGAGSNFEAAVVSRDEDGLAVYANGTRTEPLYLDNQGDEANDWYLVQTNYDPWEEDSPYDPRRTVAENCIKERGKTADVASTTDVVMDCVFKDGVSTGNTIYTAIMDPTDSQITTYVAGARARAKSLQWTTISLFTIPKIMLVPRLSVINTFWYVGIGCLFVHPAWSQEYREQELLYVEVDDGVQFLLVPYNDPAVDNGHDSMRLGLTRTLYSHKNGAKSRDRKPKKRSFHSFDFIPHNTWTNNNTAPTKATILRLDRGETSEYTADVVWDGHCFDNIKLYATSFASDRRTVSEDVSALVKLELEQACKKGFTGLNPSPRLAELHGIYSGQRQDTDIELKFRDGVIKEADLVVDEFGKKDPVVSFWPVCAGILAVVTKSPDAQQSAVTVILERSTGERTESWRKKLLSFKKGREELAGDSSHALCNIRDHGRRRINRNRLHDWDVNLSEGYVLEKSTTEVKVRRL</sequence>
<name>A0A7J6PKD3_PEROL</name>
<evidence type="ECO:0000313" key="4">
    <source>
        <dbReference type="Proteomes" id="UP000541610"/>
    </source>
</evidence>
<dbReference type="PANTHER" id="PTHR28583">
    <property type="entry name" value="ACID AMIDASE"/>
    <property type="match status" value="1"/>
</dbReference>
<evidence type="ECO:0000313" key="3">
    <source>
        <dbReference type="EMBL" id="KAF4695931.1"/>
    </source>
</evidence>
<dbReference type="OrthoDB" id="414989at2759"/>
<feature type="chain" id="PRO_5029721499" description="ceramidase" evidence="2">
    <location>
        <begin position="33"/>
        <end position="768"/>
    </location>
</feature>
<dbReference type="GO" id="GO:0017040">
    <property type="term" value="F:N-acylsphingosine amidohydrolase activity"/>
    <property type="evidence" value="ECO:0007669"/>
    <property type="project" value="UniProtKB-EC"/>
</dbReference>
<accession>A0A7J6PKD3</accession>
<gene>
    <name evidence="3" type="ORF">FOZ60_003095</name>
</gene>
<organism evidence="3 4">
    <name type="scientific">Perkinsus olseni</name>
    <name type="common">Perkinsus atlanticus</name>
    <dbReference type="NCBI Taxonomy" id="32597"/>
    <lineage>
        <taxon>Eukaryota</taxon>
        <taxon>Sar</taxon>
        <taxon>Alveolata</taxon>
        <taxon>Perkinsozoa</taxon>
        <taxon>Perkinsea</taxon>
        <taxon>Perkinsida</taxon>
        <taxon>Perkinsidae</taxon>
        <taxon>Perkinsus</taxon>
    </lineage>
</organism>
<dbReference type="Proteomes" id="UP000541610">
    <property type="component" value="Unassembled WGS sequence"/>
</dbReference>
<keyword evidence="2" id="KW-0732">Signal</keyword>
<feature type="signal peptide" evidence="2">
    <location>
        <begin position="1"/>
        <end position="32"/>
    </location>
</feature>
<evidence type="ECO:0000256" key="1">
    <source>
        <dbReference type="ARBA" id="ARBA00011891"/>
    </source>
</evidence>
<dbReference type="EC" id="3.5.1.23" evidence="1"/>
<evidence type="ECO:0000256" key="2">
    <source>
        <dbReference type="SAM" id="SignalP"/>
    </source>
</evidence>
<dbReference type="EMBL" id="JABANP010000016">
    <property type="protein sequence ID" value="KAF4695931.1"/>
    <property type="molecule type" value="Genomic_DNA"/>
</dbReference>
<protein>
    <recommendedName>
        <fullName evidence="1">ceramidase</fullName>
        <ecNumber evidence="1">3.5.1.23</ecNumber>
    </recommendedName>
</protein>